<comment type="caution">
    <text evidence="1">The sequence shown here is derived from an EMBL/GenBank/DDBJ whole genome shotgun (WGS) entry which is preliminary data.</text>
</comment>
<dbReference type="Proteomes" id="UP001055811">
    <property type="component" value="Linkage Group LG01"/>
</dbReference>
<proteinExistence type="predicted"/>
<keyword evidence="2" id="KW-1185">Reference proteome</keyword>
<dbReference type="EMBL" id="CM042009">
    <property type="protein sequence ID" value="KAI3788516.1"/>
    <property type="molecule type" value="Genomic_DNA"/>
</dbReference>
<protein>
    <submittedName>
        <fullName evidence="1">Uncharacterized protein</fullName>
    </submittedName>
</protein>
<gene>
    <name evidence="1" type="ORF">L2E82_01284</name>
</gene>
<evidence type="ECO:0000313" key="2">
    <source>
        <dbReference type="Proteomes" id="UP001055811"/>
    </source>
</evidence>
<name>A0ACB9GZQ4_CICIN</name>
<evidence type="ECO:0000313" key="1">
    <source>
        <dbReference type="EMBL" id="KAI3788516.1"/>
    </source>
</evidence>
<organism evidence="1 2">
    <name type="scientific">Cichorium intybus</name>
    <name type="common">Chicory</name>
    <dbReference type="NCBI Taxonomy" id="13427"/>
    <lineage>
        <taxon>Eukaryota</taxon>
        <taxon>Viridiplantae</taxon>
        <taxon>Streptophyta</taxon>
        <taxon>Embryophyta</taxon>
        <taxon>Tracheophyta</taxon>
        <taxon>Spermatophyta</taxon>
        <taxon>Magnoliopsida</taxon>
        <taxon>eudicotyledons</taxon>
        <taxon>Gunneridae</taxon>
        <taxon>Pentapetalae</taxon>
        <taxon>asterids</taxon>
        <taxon>campanulids</taxon>
        <taxon>Asterales</taxon>
        <taxon>Asteraceae</taxon>
        <taxon>Cichorioideae</taxon>
        <taxon>Cichorieae</taxon>
        <taxon>Cichoriinae</taxon>
        <taxon>Cichorium</taxon>
    </lineage>
</organism>
<reference evidence="1 2" key="2">
    <citation type="journal article" date="2022" name="Mol. Ecol. Resour.">
        <title>The genomes of chicory, endive, great burdock and yacon provide insights into Asteraceae paleo-polyploidization history and plant inulin production.</title>
        <authorList>
            <person name="Fan W."/>
            <person name="Wang S."/>
            <person name="Wang H."/>
            <person name="Wang A."/>
            <person name="Jiang F."/>
            <person name="Liu H."/>
            <person name="Zhao H."/>
            <person name="Xu D."/>
            <person name="Zhang Y."/>
        </authorList>
    </citation>
    <scope>NUCLEOTIDE SEQUENCE [LARGE SCALE GENOMIC DNA]</scope>
    <source>
        <strain evidence="2">cv. Punajuju</strain>
        <tissue evidence="1">Leaves</tissue>
    </source>
</reference>
<sequence length="179" mass="19935">MKEGRGLLLDGPKTSRKPNILSDVDLVSEFGLDMGKVGPSLACGYAVVVGYVVSFIEFFAEEGHRIYLGIVPSTLFDRLFFVLKQGCNIGIGRLSFLLKIEIKQSTWCISQRGIDRSKWEAVFEQTDLSTTRLSIQFGSIAGKFSSLPWYNPPVHKLEPGCKQLSALMRRRRSSDSVPS</sequence>
<reference evidence="2" key="1">
    <citation type="journal article" date="2022" name="Mol. Ecol. Resour.">
        <title>The genomes of chicory, endive, great burdock and yacon provide insights into Asteraceae palaeo-polyploidization history and plant inulin production.</title>
        <authorList>
            <person name="Fan W."/>
            <person name="Wang S."/>
            <person name="Wang H."/>
            <person name="Wang A."/>
            <person name="Jiang F."/>
            <person name="Liu H."/>
            <person name="Zhao H."/>
            <person name="Xu D."/>
            <person name="Zhang Y."/>
        </authorList>
    </citation>
    <scope>NUCLEOTIDE SEQUENCE [LARGE SCALE GENOMIC DNA]</scope>
    <source>
        <strain evidence="2">cv. Punajuju</strain>
    </source>
</reference>
<accession>A0ACB9GZQ4</accession>